<evidence type="ECO:0000313" key="4">
    <source>
        <dbReference type="Proteomes" id="UP000245790"/>
    </source>
</evidence>
<feature type="region of interest" description="Disordered" evidence="2">
    <location>
        <begin position="232"/>
        <end position="257"/>
    </location>
</feature>
<accession>A0A316G1Y4</accession>
<dbReference type="OrthoDB" id="6188167at2"/>
<gene>
    <name evidence="3" type="ORF">C8D97_101253</name>
</gene>
<protein>
    <submittedName>
        <fullName evidence="3">Uncharacterized protein DUF1631</fullName>
    </submittedName>
</protein>
<keyword evidence="4" id="KW-1185">Reference proteome</keyword>
<keyword evidence="1" id="KW-0175">Coiled coil</keyword>
<dbReference type="EMBL" id="QGGU01000001">
    <property type="protein sequence ID" value="PWK54405.1"/>
    <property type="molecule type" value="Genomic_DNA"/>
</dbReference>
<dbReference type="Proteomes" id="UP000245790">
    <property type="component" value="Unassembled WGS sequence"/>
</dbReference>
<comment type="caution">
    <text evidence="3">The sequence shown here is derived from an EMBL/GenBank/DDBJ whole genome shotgun (WGS) entry which is preliminary data.</text>
</comment>
<dbReference type="RefSeq" id="WP_146196055.1">
    <property type="nucleotide sequence ID" value="NZ_QGGU01000001.1"/>
</dbReference>
<feature type="coiled-coil region" evidence="1">
    <location>
        <begin position="92"/>
        <end position="119"/>
    </location>
</feature>
<proteinExistence type="predicted"/>
<dbReference type="AlphaFoldDB" id="A0A316G1Y4"/>
<evidence type="ECO:0000256" key="2">
    <source>
        <dbReference type="SAM" id="MobiDB-lite"/>
    </source>
</evidence>
<dbReference type="InterPro" id="IPR012434">
    <property type="entry name" value="DUF1631"/>
</dbReference>
<feature type="coiled-coil region" evidence="1">
    <location>
        <begin position="447"/>
        <end position="481"/>
    </location>
</feature>
<sequence length="752" mass="84469">MSKKPQIVRFSNDESATPKATLPVMLKEIESLAEAELERLLNTMLDSADDKLFDMADKSNEVYFFNAMRIVRIKRKGLVNTFKQEFRNNFSSHLLTNDLENHDDNIESLELDNIALVQKDDLEEDLALDAMTNKARSANATPLRHMATRLDTICTTVTVDGSNNPLDPRAICQAFKVSSKLLDLDIESLLVVYKLFDRFVMNQLEELYNDVNREFAEKGILPDLHKLKPRKKSTEYRRRRTDNIDSDESYGHAETGAELERSDIREEVFNTLQSLLSEKKVSYPQQQPSINTEQLVSALTNLQHDQGFASQDLNTPQQIKTVIGGLLPSTGGQVNGGTIGNVNDDVIDIITLLFDVMLEDRNLHPDIKAEISRLQIPMLKVGLVDRSFFSERSHPARQLLNELAKLGIGWNPSAAETRDPLLNKVTQVVERVINEFKSDIALFDQLLQELEQFKESDQRRASILEKRMREAEEGKARSESAKRTVNSEVARICHGRVIAEPVKHILKEAWTNVLFLEQLKPGGDESYNKALKVAEFLVWSVQPKSTEESRAKLKKVMSSLIKNLKVGMDKISFNPYRASQLLAELEDCHRAILSLPIPSESPEVEANEQYEPAELDVPVVHEKVTEQVLTELALPVESSDVSSDAADSGSNEASKLAEDDPVYGQIDGLQAGVWVELEQQDGTSLRCKLAAFIASVNKYIFVNRTGMKVAEFNRSSLADAMKQGVVSILDDVALFDRALESVITNLRAMKEA</sequence>
<organism evidence="3 4">
    <name type="scientific">Pleionea mediterranea</name>
    <dbReference type="NCBI Taxonomy" id="523701"/>
    <lineage>
        <taxon>Bacteria</taxon>
        <taxon>Pseudomonadati</taxon>
        <taxon>Pseudomonadota</taxon>
        <taxon>Gammaproteobacteria</taxon>
        <taxon>Oceanospirillales</taxon>
        <taxon>Pleioneaceae</taxon>
        <taxon>Pleionea</taxon>
    </lineage>
</organism>
<reference evidence="3 4" key="1">
    <citation type="submission" date="2018-05" db="EMBL/GenBank/DDBJ databases">
        <title>Genomic Encyclopedia of Type Strains, Phase IV (KMG-IV): sequencing the most valuable type-strain genomes for metagenomic binning, comparative biology and taxonomic classification.</title>
        <authorList>
            <person name="Goeker M."/>
        </authorList>
    </citation>
    <scope>NUCLEOTIDE SEQUENCE [LARGE SCALE GENOMIC DNA]</scope>
    <source>
        <strain evidence="3 4">DSM 25350</strain>
    </source>
</reference>
<name>A0A316G1Y4_9GAMM</name>
<dbReference type="Pfam" id="PF07793">
    <property type="entry name" value="DUF1631"/>
    <property type="match status" value="1"/>
</dbReference>
<evidence type="ECO:0000313" key="3">
    <source>
        <dbReference type="EMBL" id="PWK54405.1"/>
    </source>
</evidence>
<evidence type="ECO:0000256" key="1">
    <source>
        <dbReference type="SAM" id="Coils"/>
    </source>
</evidence>